<dbReference type="GO" id="GO:0005506">
    <property type="term" value="F:iron ion binding"/>
    <property type="evidence" value="ECO:0007669"/>
    <property type="project" value="InterPro"/>
</dbReference>
<keyword evidence="9" id="KW-0472">Membrane</keyword>
<dbReference type="GO" id="GO:0048868">
    <property type="term" value="P:pollen tube development"/>
    <property type="evidence" value="ECO:0000318"/>
    <property type="project" value="GO_Central"/>
</dbReference>
<evidence type="ECO:0000313" key="10">
    <source>
        <dbReference type="EMBL" id="KQJ87016.1"/>
    </source>
</evidence>
<comment type="pathway">
    <text evidence="1">Hormone biosynthesis.</text>
</comment>
<dbReference type="OrthoDB" id="1879696at2759"/>
<evidence type="ECO:0000256" key="8">
    <source>
        <dbReference type="RuleBase" id="RU000461"/>
    </source>
</evidence>
<protein>
    <submittedName>
        <fullName evidence="10 11">Uncharacterized protein</fullName>
    </submittedName>
</protein>
<keyword evidence="7 8" id="KW-0349">Heme</keyword>
<dbReference type="InterPro" id="IPR017972">
    <property type="entry name" value="Cyt_P450_CS"/>
</dbReference>
<dbReference type="Gene3D" id="1.10.630.10">
    <property type="entry name" value="Cytochrome P450"/>
    <property type="match status" value="1"/>
</dbReference>
<evidence type="ECO:0000256" key="4">
    <source>
        <dbReference type="ARBA" id="ARBA00022989"/>
    </source>
</evidence>
<evidence type="ECO:0000256" key="7">
    <source>
        <dbReference type="PIRSR" id="PIRSR602401-1"/>
    </source>
</evidence>
<keyword evidence="4 9" id="KW-1133">Transmembrane helix</keyword>
<organism evidence="10">
    <name type="scientific">Brachypodium distachyon</name>
    <name type="common">Purple false brome</name>
    <name type="synonym">Trachynia distachya</name>
    <dbReference type="NCBI Taxonomy" id="15368"/>
    <lineage>
        <taxon>Eukaryota</taxon>
        <taxon>Viridiplantae</taxon>
        <taxon>Streptophyta</taxon>
        <taxon>Embryophyta</taxon>
        <taxon>Tracheophyta</taxon>
        <taxon>Spermatophyta</taxon>
        <taxon>Magnoliopsida</taxon>
        <taxon>Liliopsida</taxon>
        <taxon>Poales</taxon>
        <taxon>Poaceae</taxon>
        <taxon>BOP clade</taxon>
        <taxon>Pooideae</taxon>
        <taxon>Stipodae</taxon>
        <taxon>Brachypodieae</taxon>
        <taxon>Brachypodium</taxon>
    </lineage>
</organism>
<dbReference type="STRING" id="15368.A0A0Q3IL80"/>
<dbReference type="PRINTS" id="PR00463">
    <property type="entry name" value="EP450I"/>
</dbReference>
<keyword evidence="2 9" id="KW-0812">Transmembrane</keyword>
<keyword evidence="8" id="KW-0503">Monooxygenase</keyword>
<evidence type="ECO:0000256" key="6">
    <source>
        <dbReference type="ARBA" id="ARBA00029441"/>
    </source>
</evidence>
<name>A0A0Q3IL80_BRADI</name>
<feature type="transmembrane region" description="Helical" evidence="9">
    <location>
        <begin position="6"/>
        <end position="31"/>
    </location>
</feature>
<dbReference type="AlphaFoldDB" id="A0A0Q3IL80"/>
<evidence type="ECO:0000256" key="1">
    <source>
        <dbReference type="ARBA" id="ARBA00004972"/>
    </source>
</evidence>
<feature type="binding site" description="axial binding residue" evidence="7">
    <location>
        <position position="409"/>
    </location>
    <ligand>
        <name>heme</name>
        <dbReference type="ChEBI" id="CHEBI:30413"/>
    </ligand>
    <ligandPart>
        <name>Fe</name>
        <dbReference type="ChEBI" id="CHEBI:18248"/>
    </ligandPart>
</feature>
<dbReference type="GO" id="GO:0004497">
    <property type="term" value="F:monooxygenase activity"/>
    <property type="evidence" value="ECO:0000318"/>
    <property type="project" value="GO_Central"/>
</dbReference>
<dbReference type="EnsemblPlants" id="KQJ87016">
    <property type="protein sequence ID" value="KQJ87016"/>
    <property type="gene ID" value="BRADI_4g09019v3"/>
</dbReference>
<dbReference type="Pfam" id="PF00067">
    <property type="entry name" value="p450"/>
    <property type="match status" value="1"/>
</dbReference>
<dbReference type="Gramene" id="KQJ87016">
    <property type="protein sequence ID" value="KQJ87016"/>
    <property type="gene ID" value="BRADI_4g09019v3"/>
</dbReference>
<reference evidence="10 11" key="1">
    <citation type="journal article" date="2010" name="Nature">
        <title>Genome sequencing and analysis of the model grass Brachypodium distachyon.</title>
        <authorList>
            <consortium name="International Brachypodium Initiative"/>
        </authorList>
    </citation>
    <scope>NUCLEOTIDE SEQUENCE [LARGE SCALE GENOMIC DNA]</scope>
    <source>
        <strain evidence="10 11">Bd21</strain>
    </source>
</reference>
<keyword evidence="8" id="KW-0560">Oxidoreductase</keyword>
<keyword evidence="12" id="KW-1185">Reference proteome</keyword>
<evidence type="ECO:0000313" key="11">
    <source>
        <dbReference type="EnsemblPlants" id="KQJ87016"/>
    </source>
</evidence>
<comment type="similarity">
    <text evidence="8">Belongs to the cytochrome P450 family.</text>
</comment>
<dbReference type="PROSITE" id="PS00086">
    <property type="entry name" value="CYTOCHROME_P450"/>
    <property type="match status" value="1"/>
</dbReference>
<dbReference type="InParanoid" id="A0A0Q3IL80"/>
<dbReference type="EMBL" id="CM000883">
    <property type="protein sequence ID" value="KQJ87016.1"/>
    <property type="molecule type" value="Genomic_DNA"/>
</dbReference>
<dbReference type="GO" id="GO:0016705">
    <property type="term" value="F:oxidoreductase activity, acting on paired donors, with incorporation or reduction of molecular oxygen"/>
    <property type="evidence" value="ECO:0007669"/>
    <property type="project" value="InterPro"/>
</dbReference>
<reference evidence="11" key="3">
    <citation type="submission" date="2018-08" db="UniProtKB">
        <authorList>
            <consortium name="EnsemblPlants"/>
        </authorList>
    </citation>
    <scope>IDENTIFICATION</scope>
    <source>
        <strain evidence="11">cv. Bd21</strain>
    </source>
</reference>
<dbReference type="GO" id="GO:0020037">
    <property type="term" value="F:heme binding"/>
    <property type="evidence" value="ECO:0007669"/>
    <property type="project" value="InterPro"/>
</dbReference>
<keyword evidence="3 7" id="KW-0479">Metal-binding</keyword>
<keyword evidence="5 7" id="KW-0408">Iron</keyword>
<accession>A0A0Q3IL80</accession>
<comment type="pathway">
    <text evidence="6">Plant hormone biosynthesis.</text>
</comment>
<dbReference type="PANTHER" id="PTHR24286:SF292">
    <property type="entry name" value="ENT-KAURENOIC ACID OXIDASE"/>
    <property type="match status" value="1"/>
</dbReference>
<dbReference type="InterPro" id="IPR001128">
    <property type="entry name" value="Cyt_P450"/>
</dbReference>
<evidence type="ECO:0000256" key="5">
    <source>
        <dbReference type="ARBA" id="ARBA00023004"/>
    </source>
</evidence>
<evidence type="ECO:0000313" key="12">
    <source>
        <dbReference type="Proteomes" id="UP000008810"/>
    </source>
</evidence>
<evidence type="ECO:0000256" key="3">
    <source>
        <dbReference type="ARBA" id="ARBA00022723"/>
    </source>
</evidence>
<evidence type="ECO:0000256" key="9">
    <source>
        <dbReference type="SAM" id="Phobius"/>
    </source>
</evidence>
<reference evidence="10" key="2">
    <citation type="submission" date="2017-06" db="EMBL/GenBank/DDBJ databases">
        <title>WGS assembly of Brachypodium distachyon.</title>
        <authorList>
            <consortium name="The International Brachypodium Initiative"/>
            <person name="Lucas S."/>
            <person name="Harmon-Smith M."/>
            <person name="Lail K."/>
            <person name="Tice H."/>
            <person name="Grimwood J."/>
            <person name="Bruce D."/>
            <person name="Barry K."/>
            <person name="Shu S."/>
            <person name="Lindquist E."/>
            <person name="Wang M."/>
            <person name="Pitluck S."/>
            <person name="Vogel J.P."/>
            <person name="Garvin D.F."/>
            <person name="Mockler T.C."/>
            <person name="Schmutz J."/>
            <person name="Rokhsar D."/>
            <person name="Bevan M.W."/>
        </authorList>
    </citation>
    <scope>NUCLEOTIDE SEQUENCE</scope>
    <source>
        <strain evidence="10">Bd21</strain>
    </source>
</reference>
<dbReference type="Proteomes" id="UP000008810">
    <property type="component" value="Chromosome 4"/>
</dbReference>
<dbReference type="SUPFAM" id="SSF48264">
    <property type="entry name" value="Cytochrome P450"/>
    <property type="match status" value="1"/>
</dbReference>
<proteinExistence type="inferred from homology"/>
<dbReference type="PANTHER" id="PTHR24286">
    <property type="entry name" value="CYTOCHROME P450 26"/>
    <property type="match status" value="1"/>
</dbReference>
<evidence type="ECO:0000256" key="2">
    <source>
        <dbReference type="ARBA" id="ARBA00022692"/>
    </source>
</evidence>
<dbReference type="InterPro" id="IPR036396">
    <property type="entry name" value="Cyt_P450_sf"/>
</dbReference>
<comment type="cofactor">
    <cofactor evidence="7">
        <name>heme</name>
        <dbReference type="ChEBI" id="CHEBI:30413"/>
    </cofactor>
</comment>
<gene>
    <name evidence="10" type="ORF">BRADI_4g09019v3</name>
</gene>
<sequence>MGEWGWAWAWFFTAAPLVALAVWHCTDAFYWDAFLLKPSHRGRRLPPGHMGIPLLGETPRLMWYFKVARRPDSFIEAKRRAYGGREGASIVGLTSLSNVEGKQHTRLRGCIIAAVNQPGPFWAFAQVVQPRVEAVMRSWADKGIIVAATEIRKVMFENICKTFISLDPSPLTDKMEKFFKGLIDGLMAFPLNFPGTACHHGLMCRRKLNALFREELERRMKKKNKEATAPKEEEDGDDLMSRLMETEDEQGNKLSDDEVVDIIGSLVIGAYDSTATATLWAAYHLAKSPDILARLRDETAALTRAKNNAAGACSYITYDDISKLKYTAKVAEEAIRVANFAPMIHRVALKDVEYEGYTIPKGWRVVVRLRSVHTDPMYFKDPLTFDPDRWDEPAKPGTYRAFGGGYRTCAGSMLARLQITIMLYHLSLGYEWKLLNPDARIVYFPICRPEDNAAMAFARLGTGSR</sequence>
<dbReference type="InterPro" id="IPR002401">
    <property type="entry name" value="Cyt_P450_E_grp-I"/>
</dbReference>